<dbReference type="CDD" id="cd00487">
    <property type="entry name" value="Pep_deformylase"/>
    <property type="match status" value="1"/>
</dbReference>
<feature type="binding site" evidence="2">
    <location>
        <position position="86"/>
    </location>
    <ligand>
        <name>Fe cation</name>
        <dbReference type="ChEBI" id="CHEBI:24875"/>
    </ligand>
</feature>
<evidence type="ECO:0000313" key="4">
    <source>
        <dbReference type="Proteomes" id="UP000077339"/>
    </source>
</evidence>
<dbReference type="GO" id="GO:0006412">
    <property type="term" value="P:translation"/>
    <property type="evidence" value="ECO:0007669"/>
    <property type="project" value="UniProtKB-UniRule"/>
</dbReference>
<dbReference type="PANTHER" id="PTHR10458:SF22">
    <property type="entry name" value="PEPTIDE DEFORMYLASE"/>
    <property type="match status" value="1"/>
</dbReference>
<feature type="binding site" evidence="2">
    <location>
        <position position="132"/>
    </location>
    <ligand>
        <name>Fe cation</name>
        <dbReference type="ChEBI" id="CHEBI:24875"/>
    </ligand>
</feature>
<dbReference type="NCBIfam" id="TIGR00079">
    <property type="entry name" value="pept_deformyl"/>
    <property type="match status" value="1"/>
</dbReference>
<reference evidence="3 4" key="1">
    <citation type="submission" date="2014-02" db="EMBL/GenBank/DDBJ databases">
        <title>Kosmotoga genome sequencing.</title>
        <authorList>
            <person name="Pollo S.M."/>
            <person name="Charchuk R."/>
            <person name="Nesbo C.L."/>
        </authorList>
    </citation>
    <scope>NUCLEOTIDE SEQUENCE [LARGE SCALE GENOMIC DNA]</scope>
    <source>
        <strain evidence="3 4">S304</strain>
    </source>
</reference>
<evidence type="ECO:0000256" key="2">
    <source>
        <dbReference type="HAMAP-Rule" id="MF_00163"/>
    </source>
</evidence>
<dbReference type="Pfam" id="PF01327">
    <property type="entry name" value="Pep_deformylase"/>
    <property type="match status" value="1"/>
</dbReference>
<gene>
    <name evidence="2" type="primary">def</name>
    <name evidence="3" type="ORF">AT15_08435</name>
</gene>
<dbReference type="PANTHER" id="PTHR10458">
    <property type="entry name" value="PEPTIDE DEFORMYLASE"/>
    <property type="match status" value="1"/>
</dbReference>
<dbReference type="PIRSF" id="PIRSF004749">
    <property type="entry name" value="Pep_def"/>
    <property type="match status" value="1"/>
</dbReference>
<comment type="caution">
    <text evidence="3">The sequence shown here is derived from an EMBL/GenBank/DDBJ whole genome shotgun (WGS) entry which is preliminary data.</text>
</comment>
<keyword evidence="4" id="KW-1185">Reference proteome</keyword>
<dbReference type="GO" id="GO:0042586">
    <property type="term" value="F:peptide deformylase activity"/>
    <property type="evidence" value="ECO:0007669"/>
    <property type="project" value="UniProtKB-UniRule"/>
</dbReference>
<protein>
    <recommendedName>
        <fullName evidence="2">Peptide deformylase</fullName>
        <shortName evidence="2">PDF</shortName>
        <ecNumber evidence="2">3.5.1.88</ecNumber>
    </recommendedName>
    <alternativeName>
        <fullName evidence="2">Polypeptide deformylase</fullName>
    </alternativeName>
</protein>
<dbReference type="NCBIfam" id="NF001159">
    <property type="entry name" value="PRK00150.1-3"/>
    <property type="match status" value="1"/>
</dbReference>
<feature type="binding site" evidence="2">
    <location>
        <position position="128"/>
    </location>
    <ligand>
        <name>Fe cation</name>
        <dbReference type="ChEBI" id="CHEBI:24875"/>
    </ligand>
</feature>
<dbReference type="HAMAP" id="MF_00163">
    <property type="entry name" value="Pep_deformylase"/>
    <property type="match status" value="1"/>
</dbReference>
<name>A0A176K1U3_9BACT</name>
<dbReference type="SUPFAM" id="SSF56420">
    <property type="entry name" value="Peptide deformylase"/>
    <property type="match status" value="1"/>
</dbReference>
<feature type="active site" evidence="2">
    <location>
        <position position="129"/>
    </location>
</feature>
<accession>A0A176K1U3</accession>
<dbReference type="PATRIC" id="fig|1453497.3.peg.1671"/>
<dbReference type="EC" id="3.5.1.88" evidence="2"/>
<dbReference type="InterPro" id="IPR023635">
    <property type="entry name" value="Peptide_deformylase"/>
</dbReference>
<comment type="catalytic activity">
    <reaction evidence="2">
        <text>N-terminal N-formyl-L-methionyl-[peptide] + H2O = N-terminal L-methionyl-[peptide] + formate</text>
        <dbReference type="Rhea" id="RHEA:24420"/>
        <dbReference type="Rhea" id="RHEA-COMP:10639"/>
        <dbReference type="Rhea" id="RHEA-COMP:10640"/>
        <dbReference type="ChEBI" id="CHEBI:15377"/>
        <dbReference type="ChEBI" id="CHEBI:15740"/>
        <dbReference type="ChEBI" id="CHEBI:49298"/>
        <dbReference type="ChEBI" id="CHEBI:64731"/>
        <dbReference type="EC" id="3.5.1.88"/>
    </reaction>
</comment>
<comment type="cofactor">
    <cofactor evidence="2">
        <name>Fe(2+)</name>
        <dbReference type="ChEBI" id="CHEBI:29033"/>
    </cofactor>
    <text evidence="2">Binds 1 Fe(2+) ion.</text>
</comment>
<keyword evidence="2" id="KW-0648">Protein biosynthesis</keyword>
<evidence type="ECO:0000313" key="3">
    <source>
        <dbReference type="EMBL" id="OAA30993.1"/>
    </source>
</evidence>
<comment type="similarity">
    <text evidence="1 2">Belongs to the polypeptide deformylase family.</text>
</comment>
<dbReference type="PRINTS" id="PR01576">
    <property type="entry name" value="PDEFORMYLASE"/>
</dbReference>
<dbReference type="GO" id="GO:0046872">
    <property type="term" value="F:metal ion binding"/>
    <property type="evidence" value="ECO:0007669"/>
    <property type="project" value="UniProtKB-KW"/>
</dbReference>
<evidence type="ECO:0000256" key="1">
    <source>
        <dbReference type="ARBA" id="ARBA00010759"/>
    </source>
</evidence>
<proteinExistence type="inferred from homology"/>
<dbReference type="EMBL" id="JFHK01000005">
    <property type="protein sequence ID" value="OAA30993.1"/>
    <property type="molecule type" value="Genomic_DNA"/>
</dbReference>
<sequence length="164" mass="18470">MQIIYIGNPILREVSKPVEKFDEELGAFVEELTKTMYEEDGVGLAAPQVAVSKRLFVFDDGSGPRVIINPEIIEKGTEEVTMEEGCLSIPGIYANITRPSWVKMRFQDVKGEVNEEVFEGYAGRIVQHEYDHLEGVLFVDYLSPAKKALLRPKLNNIIKGKLAR</sequence>
<dbReference type="OrthoDB" id="9784988at2"/>
<dbReference type="InterPro" id="IPR036821">
    <property type="entry name" value="Peptide_deformylase_sf"/>
</dbReference>
<dbReference type="Proteomes" id="UP000077339">
    <property type="component" value="Unassembled WGS sequence"/>
</dbReference>
<dbReference type="Gene3D" id="3.90.45.10">
    <property type="entry name" value="Peptide deformylase"/>
    <property type="match status" value="1"/>
</dbReference>
<organism evidence="3 4">
    <name type="scientific">Kosmotoga arenicorallina S304</name>
    <dbReference type="NCBI Taxonomy" id="1453497"/>
    <lineage>
        <taxon>Bacteria</taxon>
        <taxon>Thermotogati</taxon>
        <taxon>Thermotogota</taxon>
        <taxon>Thermotogae</taxon>
        <taxon>Kosmotogales</taxon>
        <taxon>Kosmotogaceae</taxon>
        <taxon>Kosmotoga</taxon>
    </lineage>
</organism>
<keyword evidence="2" id="KW-0479">Metal-binding</keyword>
<dbReference type="STRING" id="1453497.AT15_08435"/>
<comment type="function">
    <text evidence="2">Removes the formyl group from the N-terminal Met of newly synthesized proteins. Requires at least a dipeptide for an efficient rate of reaction. N-terminal L-methionine is a prerequisite for activity but the enzyme has broad specificity at other positions.</text>
</comment>
<keyword evidence="2" id="KW-0408">Iron</keyword>
<keyword evidence="2 3" id="KW-0378">Hydrolase</keyword>
<dbReference type="RefSeq" id="WP_068346736.1">
    <property type="nucleotide sequence ID" value="NZ_JFHK01000005.1"/>
</dbReference>
<dbReference type="AlphaFoldDB" id="A0A176K1U3"/>